<keyword evidence="1" id="KW-1185">Reference proteome</keyword>
<accession>A0A915IE81</accession>
<organism evidence="1 2">
    <name type="scientific">Romanomermis culicivorax</name>
    <name type="common">Nematode worm</name>
    <dbReference type="NCBI Taxonomy" id="13658"/>
    <lineage>
        <taxon>Eukaryota</taxon>
        <taxon>Metazoa</taxon>
        <taxon>Ecdysozoa</taxon>
        <taxon>Nematoda</taxon>
        <taxon>Enoplea</taxon>
        <taxon>Dorylaimia</taxon>
        <taxon>Mermithida</taxon>
        <taxon>Mermithoidea</taxon>
        <taxon>Mermithidae</taxon>
        <taxon>Romanomermis</taxon>
    </lineage>
</organism>
<name>A0A915IE81_ROMCU</name>
<reference evidence="2" key="1">
    <citation type="submission" date="2022-11" db="UniProtKB">
        <authorList>
            <consortium name="WormBaseParasite"/>
        </authorList>
    </citation>
    <scope>IDENTIFICATION</scope>
</reference>
<dbReference type="AlphaFoldDB" id="A0A915IE81"/>
<evidence type="ECO:0000313" key="2">
    <source>
        <dbReference type="WBParaSite" id="nRc.2.0.1.t11516-RA"/>
    </source>
</evidence>
<proteinExistence type="predicted"/>
<protein>
    <submittedName>
        <fullName evidence="2">Peptidase A1 domain-containing protein</fullName>
    </submittedName>
</protein>
<sequence>MAFVYDTGGSLALMPDDCVVMVNRVVTPKVTRAGTLSLSNQKDTQLTMTSMELDPDHNVRFIDHVFTGFFFVLKKSVGHPDFLAGGQNNERRIGHAAIFGQIGVGQSWIDPFFTKTRSAR</sequence>
<dbReference type="WBParaSite" id="nRc.2.0.1.t11516-RA">
    <property type="protein sequence ID" value="nRc.2.0.1.t11516-RA"/>
    <property type="gene ID" value="nRc.2.0.1.g11516"/>
</dbReference>
<dbReference type="Proteomes" id="UP000887565">
    <property type="component" value="Unplaced"/>
</dbReference>
<evidence type="ECO:0000313" key="1">
    <source>
        <dbReference type="Proteomes" id="UP000887565"/>
    </source>
</evidence>